<evidence type="ECO:0000313" key="2">
    <source>
        <dbReference type="EMBL" id="MDM1048300.1"/>
    </source>
</evidence>
<proteinExistence type="predicted"/>
<feature type="region of interest" description="Disordered" evidence="1">
    <location>
        <begin position="66"/>
        <end position="328"/>
    </location>
</feature>
<comment type="caution">
    <text evidence="2">The sequence shown here is derived from an EMBL/GenBank/DDBJ whole genome shotgun (WGS) entry which is preliminary data.</text>
</comment>
<dbReference type="EMBL" id="JACAGK010000020">
    <property type="protein sequence ID" value="MDM1048300.1"/>
    <property type="molecule type" value="Genomic_DNA"/>
</dbReference>
<dbReference type="Proteomes" id="UP001170954">
    <property type="component" value="Unassembled WGS sequence"/>
</dbReference>
<protein>
    <submittedName>
        <fullName evidence="2">Uncharacterized protein</fullName>
    </submittedName>
</protein>
<reference evidence="2" key="1">
    <citation type="submission" date="2020-06" db="EMBL/GenBank/DDBJ databases">
        <authorList>
            <person name="Dong N."/>
        </authorList>
    </citation>
    <scope>NUCLEOTIDE SEQUENCE</scope>
    <source>
        <strain evidence="2">R1692</strain>
    </source>
</reference>
<gene>
    <name evidence="2" type="ORF">HX018_08630</name>
</gene>
<feature type="compositionally biased region" description="Low complexity" evidence="1">
    <location>
        <begin position="259"/>
        <end position="273"/>
    </location>
</feature>
<dbReference type="RefSeq" id="WP_286651146.1">
    <property type="nucleotide sequence ID" value="NZ_JACAGK010000020.1"/>
</dbReference>
<accession>A0ABT7NMC5</accession>
<sequence length="328" mass="35038">MLTFADFFAKKKIDIKALKKAEPSLYQEFAEHYELMGEKSFDHSKKFWFNRLRKSYLLPEEAISTASAAKPAPASSQTANKPETVGAKPAGFRPKFKAAASVGTAESKTTEAEEKKDVPAAPKPAGFQPKFRPKVAAAAKPTEEKTEEAANEETKPAAPSGFKPRFKAANLPKKVEESPAEETKTASGSPAAEAENKPATTKPAGFKPRFKAANPPKAVEPSAGTAPPATEPPASEKEEEPSPVAKPKGFTPRFKAGLTKTTASPETTSTQPSPDIPDQLPEEKPQTPDTESSEESVTIAAKPKGFTPRFKAKKTAEEGKDSPTDDAS</sequence>
<feature type="compositionally biased region" description="Basic and acidic residues" evidence="1">
    <location>
        <begin position="108"/>
        <end position="118"/>
    </location>
</feature>
<feature type="compositionally biased region" description="Basic and acidic residues" evidence="1">
    <location>
        <begin position="141"/>
        <end position="155"/>
    </location>
</feature>
<evidence type="ECO:0000313" key="3">
    <source>
        <dbReference type="Proteomes" id="UP001170954"/>
    </source>
</evidence>
<reference evidence="2" key="2">
    <citation type="journal article" date="2022" name="Sci. Total Environ.">
        <title>Prevalence, transmission, and molecular epidemiology of tet(X)-positive bacteria among humans, animals, and environmental niches in China: An epidemiological, and genomic-based study.</title>
        <authorList>
            <person name="Dong N."/>
            <person name="Zeng Y."/>
            <person name="Cai C."/>
            <person name="Sun C."/>
            <person name="Lu J."/>
            <person name="Liu C."/>
            <person name="Zhou H."/>
            <person name="Sun Q."/>
            <person name="Shu L."/>
            <person name="Wang H."/>
            <person name="Wang Y."/>
            <person name="Wang S."/>
            <person name="Wu C."/>
            <person name="Chan E.W."/>
            <person name="Chen G."/>
            <person name="Shen Z."/>
            <person name="Chen S."/>
            <person name="Zhang R."/>
        </authorList>
    </citation>
    <scope>NUCLEOTIDE SEQUENCE</scope>
    <source>
        <strain evidence="2">R1692</strain>
    </source>
</reference>
<keyword evidence="3" id="KW-1185">Reference proteome</keyword>
<organism evidence="2 3">
    <name type="scientific">Sphingobacterium hotanense</name>
    <dbReference type="NCBI Taxonomy" id="649196"/>
    <lineage>
        <taxon>Bacteria</taxon>
        <taxon>Pseudomonadati</taxon>
        <taxon>Bacteroidota</taxon>
        <taxon>Sphingobacteriia</taxon>
        <taxon>Sphingobacteriales</taxon>
        <taxon>Sphingobacteriaceae</taxon>
        <taxon>Sphingobacterium</taxon>
    </lineage>
</organism>
<name>A0ABT7NMC5_9SPHI</name>
<feature type="compositionally biased region" description="Low complexity" evidence="1">
    <location>
        <begin position="66"/>
        <end position="79"/>
    </location>
</feature>
<feature type="compositionally biased region" description="Basic and acidic residues" evidence="1">
    <location>
        <begin position="314"/>
        <end position="328"/>
    </location>
</feature>
<evidence type="ECO:0000256" key="1">
    <source>
        <dbReference type="SAM" id="MobiDB-lite"/>
    </source>
</evidence>
<feature type="compositionally biased region" description="Basic and acidic residues" evidence="1">
    <location>
        <begin position="173"/>
        <end position="184"/>
    </location>
</feature>